<dbReference type="InterPro" id="IPR009080">
    <property type="entry name" value="tRNAsynth_Ia_anticodon-bd"/>
</dbReference>
<dbReference type="RefSeq" id="WP_188073743.1">
    <property type="nucleotide sequence ID" value="NZ_BSPS01000042.1"/>
</dbReference>
<evidence type="ECO:0000256" key="2">
    <source>
        <dbReference type="ARBA" id="ARBA00022490"/>
    </source>
</evidence>
<evidence type="ECO:0000256" key="9">
    <source>
        <dbReference type="ARBA" id="ARBA00048359"/>
    </source>
</evidence>
<evidence type="ECO:0000256" key="7">
    <source>
        <dbReference type="ARBA" id="ARBA00023146"/>
    </source>
</evidence>
<dbReference type="Gene3D" id="1.10.10.830">
    <property type="entry name" value="Ile-tRNA synthetase CP2 domain-like"/>
    <property type="match status" value="1"/>
</dbReference>
<dbReference type="GO" id="GO:0000049">
    <property type="term" value="F:tRNA binding"/>
    <property type="evidence" value="ECO:0007669"/>
    <property type="project" value="InterPro"/>
</dbReference>
<dbReference type="PANTHER" id="PTHR42765">
    <property type="entry name" value="SOLEUCYL-TRNA SYNTHETASE"/>
    <property type="match status" value="1"/>
</dbReference>
<dbReference type="PROSITE" id="PS00178">
    <property type="entry name" value="AA_TRNA_LIGASE_I"/>
    <property type="match status" value="1"/>
</dbReference>
<feature type="binding site" evidence="10">
    <location>
        <position position="918"/>
    </location>
    <ligand>
        <name>Zn(2+)</name>
        <dbReference type="ChEBI" id="CHEBI:29105"/>
    </ligand>
</feature>
<dbReference type="HAMAP" id="MF_02002">
    <property type="entry name" value="Ile_tRNA_synth_type1"/>
    <property type="match status" value="1"/>
</dbReference>
<keyword evidence="4 10" id="KW-0547">Nucleotide-binding</keyword>
<feature type="binding site" evidence="10">
    <location>
        <position position="593"/>
    </location>
    <ligand>
        <name>L-isoleucyl-5'-AMP</name>
        <dbReference type="ChEBI" id="CHEBI:178002"/>
    </ligand>
</feature>
<comment type="function">
    <text evidence="8 10">Catalyzes the attachment of isoleucine to tRNA(Ile). As IleRS can inadvertently accommodate and process structurally similar amino acids such as valine, to avoid such errors it has two additional distinct tRNA(Ile)-dependent editing activities. One activity is designated as 'pretransfer' editing and involves the hydrolysis of activated Val-AMP. The other activity is designated 'posttransfer' editing and involves deacylation of mischarged Val-tRNA(Ile).</text>
</comment>
<reference evidence="13 14" key="1">
    <citation type="submission" date="2020-08" db="EMBL/GenBank/DDBJ databases">
        <title>Genomic Encyclopedia of Type Strains, Phase IV (KMG-IV): sequencing the most valuable type-strain genomes for metagenomic binning, comparative biology and taxonomic classification.</title>
        <authorList>
            <person name="Goeker M."/>
        </authorList>
    </citation>
    <scope>NUCLEOTIDE SEQUENCE [LARGE SCALE GENOMIC DNA]</scope>
    <source>
        <strain evidence="13 14">DSM 26189</strain>
    </source>
</reference>
<evidence type="ECO:0000313" key="14">
    <source>
        <dbReference type="Proteomes" id="UP000571950"/>
    </source>
</evidence>
<feature type="binding site" evidence="10">
    <location>
        <position position="935"/>
    </location>
    <ligand>
        <name>Zn(2+)</name>
        <dbReference type="ChEBI" id="CHEBI:29105"/>
    </ligand>
</feature>
<dbReference type="InterPro" id="IPR002301">
    <property type="entry name" value="Ile-tRNA-ligase"/>
</dbReference>
<dbReference type="PRINTS" id="PR00984">
    <property type="entry name" value="TRNASYNTHILE"/>
</dbReference>
<feature type="short sequence motif" description="'HIGH' region" evidence="10">
    <location>
        <begin position="61"/>
        <end position="71"/>
    </location>
</feature>
<dbReference type="Gene3D" id="1.10.730.20">
    <property type="match status" value="1"/>
</dbReference>
<dbReference type="FunFam" id="3.40.50.620:FF:000042">
    <property type="entry name" value="Isoleucine--tRNA ligase"/>
    <property type="match status" value="1"/>
</dbReference>
<dbReference type="GO" id="GO:0002161">
    <property type="term" value="F:aminoacyl-tRNA deacylase activity"/>
    <property type="evidence" value="ECO:0007669"/>
    <property type="project" value="InterPro"/>
</dbReference>
<dbReference type="SUPFAM" id="SSF50677">
    <property type="entry name" value="ValRS/IleRS/LeuRS editing domain"/>
    <property type="match status" value="1"/>
</dbReference>
<dbReference type="SUPFAM" id="SSF47323">
    <property type="entry name" value="Anticodon-binding domain of a subclass of class I aminoacyl-tRNA synthetases"/>
    <property type="match status" value="1"/>
</dbReference>
<protein>
    <recommendedName>
        <fullName evidence="10">Isoleucine--tRNA ligase</fullName>
        <ecNumber evidence="10">6.1.1.5</ecNumber>
    </recommendedName>
    <alternativeName>
        <fullName evidence="10">Isoleucyl-tRNA synthetase</fullName>
        <shortName evidence="10">IleRS</shortName>
    </alternativeName>
</protein>
<dbReference type="EC" id="6.1.1.5" evidence="10"/>
<keyword evidence="5 10" id="KW-0067">ATP-binding</keyword>
<dbReference type="InterPro" id="IPR002300">
    <property type="entry name" value="aa-tRNA-synth_Ia"/>
</dbReference>
<comment type="catalytic activity">
    <reaction evidence="9 10">
        <text>tRNA(Ile) + L-isoleucine + ATP = L-isoleucyl-tRNA(Ile) + AMP + diphosphate</text>
        <dbReference type="Rhea" id="RHEA:11060"/>
        <dbReference type="Rhea" id="RHEA-COMP:9666"/>
        <dbReference type="Rhea" id="RHEA-COMP:9695"/>
        <dbReference type="ChEBI" id="CHEBI:30616"/>
        <dbReference type="ChEBI" id="CHEBI:33019"/>
        <dbReference type="ChEBI" id="CHEBI:58045"/>
        <dbReference type="ChEBI" id="CHEBI:78442"/>
        <dbReference type="ChEBI" id="CHEBI:78528"/>
        <dbReference type="ChEBI" id="CHEBI:456215"/>
        <dbReference type="EC" id="6.1.1.5"/>
    </reaction>
</comment>
<dbReference type="EMBL" id="JACIDT010000025">
    <property type="protein sequence ID" value="MBB3928464.1"/>
    <property type="molecule type" value="Genomic_DNA"/>
</dbReference>
<evidence type="ECO:0000256" key="3">
    <source>
        <dbReference type="ARBA" id="ARBA00022598"/>
    </source>
</evidence>
<evidence type="ECO:0000256" key="4">
    <source>
        <dbReference type="ARBA" id="ARBA00022741"/>
    </source>
</evidence>
<feature type="domain" description="Methionyl/Valyl/Leucyl/Isoleucyl-tRNA synthetase anticodon-binding" evidence="12">
    <location>
        <begin position="738"/>
        <end position="880"/>
    </location>
</feature>
<dbReference type="GO" id="GO:0004822">
    <property type="term" value="F:isoleucine-tRNA ligase activity"/>
    <property type="evidence" value="ECO:0007669"/>
    <property type="project" value="UniProtKB-UniRule"/>
</dbReference>
<evidence type="ECO:0000259" key="12">
    <source>
        <dbReference type="Pfam" id="PF08264"/>
    </source>
</evidence>
<dbReference type="Pfam" id="PF00133">
    <property type="entry name" value="tRNA-synt_1"/>
    <property type="match status" value="1"/>
</dbReference>
<gene>
    <name evidence="10" type="primary">ileS</name>
    <name evidence="13" type="ORF">GGR43_004208</name>
</gene>
<evidence type="ECO:0000256" key="5">
    <source>
        <dbReference type="ARBA" id="ARBA00022840"/>
    </source>
</evidence>
<dbReference type="NCBIfam" id="TIGR00392">
    <property type="entry name" value="ileS"/>
    <property type="match status" value="1"/>
</dbReference>
<feature type="short sequence motif" description="'KMSKS' region" evidence="10">
    <location>
        <begin position="634"/>
        <end position="638"/>
    </location>
</feature>
<dbReference type="AlphaFoldDB" id="A0A7W6BV65"/>
<evidence type="ECO:0000256" key="10">
    <source>
        <dbReference type="HAMAP-Rule" id="MF_02002"/>
    </source>
</evidence>
<keyword evidence="10" id="KW-0862">Zinc</keyword>
<dbReference type="GO" id="GO:0005524">
    <property type="term" value="F:ATP binding"/>
    <property type="evidence" value="ECO:0007669"/>
    <property type="project" value="UniProtKB-UniRule"/>
</dbReference>
<evidence type="ECO:0000256" key="8">
    <source>
        <dbReference type="ARBA" id="ARBA00025217"/>
    </source>
</evidence>
<dbReference type="InterPro" id="IPR033708">
    <property type="entry name" value="Anticodon_Ile_BEm"/>
</dbReference>
<dbReference type="PANTHER" id="PTHR42765:SF1">
    <property type="entry name" value="ISOLEUCINE--TRNA LIGASE, MITOCHONDRIAL"/>
    <property type="match status" value="1"/>
</dbReference>
<feature type="binding site" evidence="10">
    <location>
        <position position="938"/>
    </location>
    <ligand>
        <name>Zn(2+)</name>
        <dbReference type="ChEBI" id="CHEBI:29105"/>
    </ligand>
</feature>
<evidence type="ECO:0000313" key="13">
    <source>
        <dbReference type="EMBL" id="MBB3928464.1"/>
    </source>
</evidence>
<dbReference type="SUPFAM" id="SSF52374">
    <property type="entry name" value="Nucleotidylyl transferase"/>
    <property type="match status" value="1"/>
</dbReference>
<evidence type="ECO:0000259" key="11">
    <source>
        <dbReference type="Pfam" id="PF00133"/>
    </source>
</evidence>
<dbReference type="InterPro" id="IPR013155">
    <property type="entry name" value="M/V/L/I-tRNA-synth_anticd-bd"/>
</dbReference>
<comment type="domain">
    <text evidence="10">IleRS has two distinct active sites: one for aminoacylation and one for editing. The misactivated valine is translocated from the active site to the editing site, which sterically excludes the correctly activated isoleucine. The single editing site contains two valyl binding pockets, one specific for each substrate (Val-AMP or Val-tRNA(Ile)).</text>
</comment>
<proteinExistence type="inferred from homology"/>
<accession>A0A7W6BV65</accession>
<keyword evidence="14" id="KW-1185">Reference proteome</keyword>
<evidence type="ECO:0000256" key="1">
    <source>
        <dbReference type="ARBA" id="ARBA00006887"/>
    </source>
</evidence>
<name>A0A7W6BV65_9SPHN</name>
<dbReference type="GO" id="GO:0005829">
    <property type="term" value="C:cytosol"/>
    <property type="evidence" value="ECO:0007669"/>
    <property type="project" value="TreeGrafter"/>
</dbReference>
<organism evidence="13 14">
    <name type="scientific">Sphingobium jiangsuense</name>
    <dbReference type="NCBI Taxonomy" id="870476"/>
    <lineage>
        <taxon>Bacteria</taxon>
        <taxon>Pseudomonadati</taxon>
        <taxon>Pseudomonadota</taxon>
        <taxon>Alphaproteobacteria</taxon>
        <taxon>Sphingomonadales</taxon>
        <taxon>Sphingomonadaceae</taxon>
        <taxon>Sphingobium</taxon>
    </lineage>
</organism>
<dbReference type="InterPro" id="IPR023585">
    <property type="entry name" value="Ile-tRNA-ligase_type1"/>
</dbReference>
<comment type="cofactor">
    <cofactor evidence="10">
        <name>Zn(2+)</name>
        <dbReference type="ChEBI" id="CHEBI:29105"/>
    </cofactor>
    <text evidence="10">Binds 1 zinc ion per subunit.</text>
</comment>
<dbReference type="CDD" id="cd07960">
    <property type="entry name" value="Anticodon_Ia_Ile_BEm"/>
    <property type="match status" value="1"/>
</dbReference>
<dbReference type="InterPro" id="IPR001412">
    <property type="entry name" value="aa-tRNA-synth_I_CS"/>
</dbReference>
<comment type="caution">
    <text evidence="13">The sequence shown here is derived from an EMBL/GenBank/DDBJ whole genome shotgun (WGS) entry which is preliminary data.</text>
</comment>
<dbReference type="Proteomes" id="UP000571950">
    <property type="component" value="Unassembled WGS sequence"/>
</dbReference>
<keyword evidence="10" id="KW-0479">Metal-binding</keyword>
<dbReference type="InterPro" id="IPR014729">
    <property type="entry name" value="Rossmann-like_a/b/a_fold"/>
</dbReference>
<keyword evidence="6 10" id="KW-0648">Protein biosynthesis</keyword>
<feature type="binding site" evidence="10">
    <location>
        <position position="637"/>
    </location>
    <ligand>
        <name>ATP</name>
        <dbReference type="ChEBI" id="CHEBI:30616"/>
    </ligand>
</feature>
<comment type="subunit">
    <text evidence="10">Monomer.</text>
</comment>
<keyword evidence="2 10" id="KW-0963">Cytoplasm</keyword>
<dbReference type="Gene3D" id="3.40.50.620">
    <property type="entry name" value="HUPs"/>
    <property type="match status" value="2"/>
</dbReference>
<evidence type="ECO:0000256" key="6">
    <source>
        <dbReference type="ARBA" id="ARBA00022917"/>
    </source>
</evidence>
<comment type="similarity">
    <text evidence="1 10">Belongs to the class-I aminoacyl-tRNA synthetase family. IleS type 1 subfamily.</text>
</comment>
<feature type="binding site" evidence="10">
    <location>
        <position position="921"/>
    </location>
    <ligand>
        <name>Zn(2+)</name>
        <dbReference type="ChEBI" id="CHEBI:29105"/>
    </ligand>
</feature>
<dbReference type="InterPro" id="IPR009008">
    <property type="entry name" value="Val/Leu/Ile-tRNA-synth_edit"/>
</dbReference>
<keyword evidence="7 10" id="KW-0030">Aminoacyl-tRNA synthetase</keyword>
<dbReference type="GO" id="GO:0008270">
    <property type="term" value="F:zinc ion binding"/>
    <property type="evidence" value="ECO:0007669"/>
    <property type="project" value="UniProtKB-UniRule"/>
</dbReference>
<sequence>MTDAPDYKNTVFLPVTAFPMKAGLAQKEPAIAAKWEADDLYGRLRQARAGRERFILHDGPPYANGDIHMGHALNKVLKDIIVRSQSLLGKDAPYVPGWDCHGLPIEWKIEEEYRKKKLNKDEVPAQEFRAQCRAYADKWVDVQKEQFKRLGVMGDWNDPYLTMKFEAEAAIVGELLKFAETGQLYRGAKPVMWSPVEKTALAEAEVEYEDVVSTQIDLAFEIVEAPNAPELVGAHAVIWTTTPWTIPVNQGLAYGEAVDYVMLTADRTYLVAEALADQFAARAGLTVTARSDAFPGTKLAGAIAQHPMHHLGGFFARPRPFLAADHVTTDAGTGLVHMAPDHGEEDFLACKAMGIDPVFAVTDDGRYRDDWVWLGGQGSVINTKFNGPEGPILTDLREAGALLSAGEFRHSYPHSWRSKARIIYRCTPQWFIPMDRAISDGITPRCAEEEAILARQGNGATLRETALDAIDHTRWVPRRSTNRIRSMVEGRPDWVISRQRAWGVPIALYVHRQTGEYLNDPAVNARIVEAFKTGGADAWFGADHQALLGPDYALADYEVVNDILDVWFDSGSTHSFVVEQKYGQGVRADLYLEGSDQHRGWFQSSLLESCGTRGRAPYGAVLTHGFALDGQGRKMSKSLGNVVDPLKIMSESGADILRMWVASTDYFDDVRIGKEVLAGSSDAYRKLRNTFRYLLGALADFSEEEKVPAGEMPELERYMLHRLAELDEVMREVVERRDSDSWLEFSRYARALNDFANIDLSAFFFDIRKDCLYCDVNPATGRQTDKRRAYRTVLDILFHAMVRYAAPIIPFTAEEVWASRYPDADSVHLLTWPEVDAAWKDEGLGAKWAALRASRDQVNEAIEPLRREKTVRSSLEADVVMPPLPQADGVDMAELCIVSEVKQQGEAIAVTPTGHHKCGRCWRHVPEVEQDGALCGRCEDMLA</sequence>
<dbReference type="GO" id="GO:0006428">
    <property type="term" value="P:isoleucyl-tRNA aminoacylation"/>
    <property type="evidence" value="ECO:0007669"/>
    <property type="project" value="UniProtKB-UniRule"/>
</dbReference>
<keyword evidence="3 10" id="KW-0436">Ligase</keyword>
<comment type="subcellular location">
    <subcellularLocation>
        <location evidence="10">Cytoplasm</location>
    </subcellularLocation>
</comment>
<dbReference type="InterPro" id="IPR050081">
    <property type="entry name" value="Ile-tRNA_ligase"/>
</dbReference>
<feature type="domain" description="Aminoacyl-tRNA synthetase class Ia" evidence="11">
    <location>
        <begin position="32"/>
        <end position="672"/>
    </location>
</feature>
<dbReference type="Gene3D" id="3.90.740.10">
    <property type="entry name" value="Valyl/Leucyl/Isoleucyl-tRNA synthetase, editing domain"/>
    <property type="match status" value="1"/>
</dbReference>
<dbReference type="Pfam" id="PF08264">
    <property type="entry name" value="Anticodon_1"/>
    <property type="match status" value="1"/>
</dbReference>